<accession>A0AA45WXW5</accession>
<evidence type="ECO:0000256" key="4">
    <source>
        <dbReference type="SAM" id="MobiDB-lite"/>
    </source>
</evidence>
<dbReference type="PANTHER" id="PTHR10681">
    <property type="entry name" value="THIOREDOXIN PEROXIDASE"/>
    <property type="match status" value="1"/>
</dbReference>
<dbReference type="PANTHER" id="PTHR10681:SF128">
    <property type="entry name" value="THIOREDOXIN-DEPENDENT PEROXIDE REDUCTASE, MITOCHONDRIAL"/>
    <property type="match status" value="1"/>
</dbReference>
<dbReference type="EMBL" id="FXUF01000014">
    <property type="protein sequence ID" value="SMP66413.1"/>
    <property type="molecule type" value="Genomic_DNA"/>
</dbReference>
<dbReference type="InterPro" id="IPR000866">
    <property type="entry name" value="AhpC/TSA"/>
</dbReference>
<gene>
    <name evidence="6" type="ORF">SAMN06296020_11428</name>
</gene>
<dbReference type="GO" id="GO:0008379">
    <property type="term" value="F:thioredoxin peroxidase activity"/>
    <property type="evidence" value="ECO:0007669"/>
    <property type="project" value="TreeGrafter"/>
</dbReference>
<evidence type="ECO:0000256" key="2">
    <source>
        <dbReference type="ARBA" id="ARBA00023002"/>
    </source>
</evidence>
<evidence type="ECO:0000313" key="6">
    <source>
        <dbReference type="EMBL" id="SMP66413.1"/>
    </source>
</evidence>
<dbReference type="InterPro" id="IPR036249">
    <property type="entry name" value="Thioredoxin-like_sf"/>
</dbReference>
<evidence type="ECO:0000259" key="5">
    <source>
        <dbReference type="Pfam" id="PF00578"/>
    </source>
</evidence>
<evidence type="ECO:0000313" key="7">
    <source>
        <dbReference type="Proteomes" id="UP001158066"/>
    </source>
</evidence>
<protein>
    <submittedName>
        <fullName evidence="6">AhpC/TSA family protein</fullName>
    </submittedName>
</protein>
<feature type="domain" description="Alkyl hydroperoxide reductase subunit C/ Thiol specific antioxidant" evidence="5">
    <location>
        <begin position="40"/>
        <end position="82"/>
    </location>
</feature>
<keyword evidence="2" id="KW-0560">Oxidoreductase</keyword>
<feature type="region of interest" description="Disordered" evidence="4">
    <location>
        <begin position="1"/>
        <end position="33"/>
    </location>
</feature>
<dbReference type="Proteomes" id="UP001158066">
    <property type="component" value="Unassembled WGS sequence"/>
</dbReference>
<comment type="function">
    <text evidence="3">Thiol-specific peroxidase that catalyzes the reduction of hydrogen peroxide and organic hydroperoxides to water and alcohols, respectively. Plays a role in cell protection against oxidative stress by detoxifying peroxides.</text>
</comment>
<dbReference type="GO" id="GO:0006979">
    <property type="term" value="P:response to oxidative stress"/>
    <property type="evidence" value="ECO:0007669"/>
    <property type="project" value="TreeGrafter"/>
</dbReference>
<organism evidence="6 7">
    <name type="scientific">Anoxynatronum buryatiense</name>
    <dbReference type="NCBI Taxonomy" id="489973"/>
    <lineage>
        <taxon>Bacteria</taxon>
        <taxon>Bacillati</taxon>
        <taxon>Bacillota</taxon>
        <taxon>Clostridia</taxon>
        <taxon>Eubacteriales</taxon>
        <taxon>Clostridiaceae</taxon>
        <taxon>Anoxynatronum</taxon>
    </lineage>
</organism>
<evidence type="ECO:0000256" key="1">
    <source>
        <dbReference type="ARBA" id="ARBA00009796"/>
    </source>
</evidence>
<feature type="compositionally biased region" description="Polar residues" evidence="4">
    <location>
        <begin position="17"/>
        <end position="26"/>
    </location>
</feature>
<dbReference type="AlphaFoldDB" id="A0AA45WXW5"/>
<dbReference type="SUPFAM" id="SSF52833">
    <property type="entry name" value="Thioredoxin-like"/>
    <property type="match status" value="1"/>
</dbReference>
<sequence>MPEEFKPGCKRPELTKKSVSPETTAIDQPEKEEVQTMVKVGKPAPEFSAPAFFEGKFVNVDLSEYRGKWVLLCFYPGDFTFV</sequence>
<dbReference type="Gene3D" id="3.40.30.10">
    <property type="entry name" value="Glutaredoxin"/>
    <property type="match status" value="1"/>
</dbReference>
<dbReference type="GO" id="GO:0045454">
    <property type="term" value="P:cell redox homeostasis"/>
    <property type="evidence" value="ECO:0007669"/>
    <property type="project" value="TreeGrafter"/>
</dbReference>
<evidence type="ECO:0000256" key="3">
    <source>
        <dbReference type="ARBA" id="ARBA00037420"/>
    </source>
</evidence>
<dbReference type="GO" id="GO:0033554">
    <property type="term" value="P:cellular response to stress"/>
    <property type="evidence" value="ECO:0007669"/>
    <property type="project" value="TreeGrafter"/>
</dbReference>
<dbReference type="InterPro" id="IPR050217">
    <property type="entry name" value="Peroxiredoxin"/>
</dbReference>
<name>A0AA45WXW5_9CLOT</name>
<dbReference type="Pfam" id="PF00578">
    <property type="entry name" value="AhpC-TSA"/>
    <property type="match status" value="1"/>
</dbReference>
<comment type="similarity">
    <text evidence="1">Belongs to the peroxiredoxin family. AhpC/Prx1 subfamily.</text>
</comment>
<proteinExistence type="inferred from homology"/>
<comment type="caution">
    <text evidence="6">The sequence shown here is derived from an EMBL/GenBank/DDBJ whole genome shotgun (WGS) entry which is preliminary data.</text>
</comment>
<keyword evidence="7" id="KW-1185">Reference proteome</keyword>
<feature type="compositionally biased region" description="Basic and acidic residues" evidence="4">
    <location>
        <begin position="1"/>
        <end position="16"/>
    </location>
</feature>
<dbReference type="GO" id="GO:0042744">
    <property type="term" value="P:hydrogen peroxide catabolic process"/>
    <property type="evidence" value="ECO:0007669"/>
    <property type="project" value="TreeGrafter"/>
</dbReference>
<reference evidence="6" key="1">
    <citation type="submission" date="2017-05" db="EMBL/GenBank/DDBJ databases">
        <authorList>
            <person name="Varghese N."/>
            <person name="Submissions S."/>
        </authorList>
    </citation>
    <scope>NUCLEOTIDE SEQUENCE</scope>
    <source>
        <strain evidence="6">Su22</strain>
    </source>
</reference>
<dbReference type="GO" id="GO:0005829">
    <property type="term" value="C:cytosol"/>
    <property type="evidence" value="ECO:0007669"/>
    <property type="project" value="TreeGrafter"/>
</dbReference>